<name>A0A438ENW8_VITVI</name>
<accession>A0A438ENW8</accession>
<dbReference type="EMBL" id="QGNW01001227">
    <property type="protein sequence ID" value="RVW49439.1"/>
    <property type="molecule type" value="Genomic_DNA"/>
</dbReference>
<sequence length="113" mass="12683">MGDVVTVLCSPGEEMALVEHLKGMYLTPGAERELKSLLVSLVVLGKEEMAKKLQRTGEAFQLSQMAAVKLAEDTMPNDNIDEYAYTLENYIQKLRNEQQSDAFVWRSKVLLSS</sequence>
<dbReference type="InterPro" id="IPR006849">
    <property type="entry name" value="Elp1"/>
</dbReference>
<dbReference type="UniPathway" id="UPA00988"/>
<dbReference type="AlphaFoldDB" id="A0A438ENW8"/>
<proteinExistence type="predicted"/>
<dbReference type="GO" id="GO:0002098">
    <property type="term" value="P:tRNA wobble uridine modification"/>
    <property type="evidence" value="ECO:0007669"/>
    <property type="project" value="InterPro"/>
</dbReference>
<evidence type="ECO:0000313" key="2">
    <source>
        <dbReference type="Proteomes" id="UP000288805"/>
    </source>
</evidence>
<evidence type="ECO:0000313" key="1">
    <source>
        <dbReference type="EMBL" id="RVW49439.1"/>
    </source>
</evidence>
<protein>
    <submittedName>
        <fullName evidence="1">Elongator complex protein 1</fullName>
    </submittedName>
</protein>
<reference evidence="1 2" key="1">
    <citation type="journal article" date="2018" name="PLoS Genet.">
        <title>Population sequencing reveals clonal diversity and ancestral inbreeding in the grapevine cultivar Chardonnay.</title>
        <authorList>
            <person name="Roach M.J."/>
            <person name="Johnson D.L."/>
            <person name="Bohlmann J."/>
            <person name="van Vuuren H.J."/>
            <person name="Jones S.J."/>
            <person name="Pretorius I.S."/>
            <person name="Schmidt S.A."/>
            <person name="Borneman A.R."/>
        </authorList>
    </citation>
    <scope>NUCLEOTIDE SEQUENCE [LARGE SCALE GENOMIC DNA]</scope>
    <source>
        <strain evidence="2">cv. Chardonnay</strain>
        <tissue evidence="1">Leaf</tissue>
    </source>
</reference>
<organism evidence="1 2">
    <name type="scientific">Vitis vinifera</name>
    <name type="common">Grape</name>
    <dbReference type="NCBI Taxonomy" id="29760"/>
    <lineage>
        <taxon>Eukaryota</taxon>
        <taxon>Viridiplantae</taxon>
        <taxon>Streptophyta</taxon>
        <taxon>Embryophyta</taxon>
        <taxon>Tracheophyta</taxon>
        <taxon>Spermatophyta</taxon>
        <taxon>Magnoliopsida</taxon>
        <taxon>eudicotyledons</taxon>
        <taxon>Gunneridae</taxon>
        <taxon>Pentapetalae</taxon>
        <taxon>rosids</taxon>
        <taxon>Vitales</taxon>
        <taxon>Vitaceae</taxon>
        <taxon>Viteae</taxon>
        <taxon>Vitis</taxon>
    </lineage>
</organism>
<dbReference type="PANTHER" id="PTHR12747:SF0">
    <property type="entry name" value="ELONGATOR COMPLEX PROTEIN 1"/>
    <property type="match status" value="1"/>
</dbReference>
<dbReference type="GO" id="GO:0033588">
    <property type="term" value="C:elongator holoenzyme complex"/>
    <property type="evidence" value="ECO:0007669"/>
    <property type="project" value="InterPro"/>
</dbReference>
<dbReference type="OrthoDB" id="40048at2759"/>
<dbReference type="Proteomes" id="UP000288805">
    <property type="component" value="Unassembled WGS sequence"/>
</dbReference>
<comment type="caution">
    <text evidence="1">The sequence shown here is derived from an EMBL/GenBank/DDBJ whole genome shotgun (WGS) entry which is preliminary data.</text>
</comment>
<gene>
    <name evidence="1" type="primary">ELP1_1</name>
    <name evidence="1" type="ORF">CK203_080204</name>
</gene>
<dbReference type="PANTHER" id="PTHR12747">
    <property type="entry name" value="ELONGATOR COMPLEX PROTEIN 1"/>
    <property type="match status" value="1"/>
</dbReference>